<dbReference type="InterPro" id="IPR020991">
    <property type="entry name" value="Connector_podovirus"/>
</dbReference>
<dbReference type="PATRIC" id="fig|1121439.3.peg.158"/>
<name>S7TI06_9BACT</name>
<dbReference type="Pfam" id="PF12236">
    <property type="entry name" value="Head-tail_con"/>
    <property type="match status" value="1"/>
</dbReference>
<dbReference type="EMBL" id="ATHI01000001">
    <property type="protein sequence ID" value="EPR36245.1"/>
    <property type="molecule type" value="Genomic_DNA"/>
</dbReference>
<evidence type="ECO:0000256" key="4">
    <source>
        <dbReference type="SAM" id="MobiDB-lite"/>
    </source>
</evidence>
<accession>S7TI06</accession>
<dbReference type="Proteomes" id="UP000014975">
    <property type="component" value="Unassembled WGS sequence"/>
</dbReference>
<gene>
    <name evidence="5" type="ORF">dsat_1773</name>
</gene>
<keyword evidence="2" id="KW-1188">Viral release from host cell</keyword>
<evidence type="ECO:0000256" key="2">
    <source>
        <dbReference type="ARBA" id="ARBA00022612"/>
    </source>
</evidence>
<dbReference type="OrthoDB" id="1666403at2"/>
<evidence type="ECO:0000313" key="5">
    <source>
        <dbReference type="EMBL" id="EPR36245.1"/>
    </source>
</evidence>
<organism evidence="5 6">
    <name type="scientific">Alkalidesulfovibrio alkalitolerans DSM 16529</name>
    <dbReference type="NCBI Taxonomy" id="1121439"/>
    <lineage>
        <taxon>Bacteria</taxon>
        <taxon>Pseudomonadati</taxon>
        <taxon>Thermodesulfobacteriota</taxon>
        <taxon>Desulfovibrionia</taxon>
        <taxon>Desulfovibrionales</taxon>
        <taxon>Desulfovibrionaceae</taxon>
        <taxon>Alkalidesulfovibrio</taxon>
    </lineage>
</organism>
<evidence type="ECO:0000256" key="1">
    <source>
        <dbReference type="ARBA" id="ARBA00004328"/>
    </source>
</evidence>
<dbReference type="STRING" id="1121439.dsat_1773"/>
<keyword evidence="6" id="KW-1185">Reference proteome</keyword>
<evidence type="ECO:0000256" key="3">
    <source>
        <dbReference type="ARBA" id="ARBA00023219"/>
    </source>
</evidence>
<evidence type="ECO:0000313" key="6">
    <source>
        <dbReference type="Proteomes" id="UP000014975"/>
    </source>
</evidence>
<feature type="region of interest" description="Disordered" evidence="4">
    <location>
        <begin position="523"/>
        <end position="566"/>
    </location>
</feature>
<reference evidence="5 6" key="1">
    <citation type="journal article" date="2013" name="Genome Announc.">
        <title>Draft genome sequences for three mercury-methylating, sulfate-reducing bacteria.</title>
        <authorList>
            <person name="Brown S.D."/>
            <person name="Hurt R.A.Jr."/>
            <person name="Gilmour C.C."/>
            <person name="Elias D.A."/>
        </authorList>
    </citation>
    <scope>NUCLEOTIDE SEQUENCE [LARGE SCALE GENOMIC DNA]</scope>
    <source>
        <strain evidence="5 6">DSM 16529</strain>
    </source>
</reference>
<comment type="subcellular location">
    <subcellularLocation>
        <location evidence="1">Virion</location>
    </subcellularLocation>
</comment>
<feature type="compositionally biased region" description="Gly residues" evidence="4">
    <location>
        <begin position="525"/>
        <end position="539"/>
    </location>
</feature>
<comment type="caution">
    <text evidence="5">The sequence shown here is derived from an EMBL/GenBank/DDBJ whole genome shotgun (WGS) entry which is preliminary data.</text>
</comment>
<keyword evidence="3" id="KW-0231">Viral genome packaging</keyword>
<proteinExistence type="predicted"/>
<dbReference type="eggNOG" id="ENOG502Z7XJ">
    <property type="taxonomic scope" value="Bacteria"/>
</dbReference>
<dbReference type="RefSeq" id="WP_020885659.1">
    <property type="nucleotide sequence ID" value="NZ_ATHI01000001.1"/>
</dbReference>
<sequence>MSESRLRQARERAQALWDRRRSWDEHLREVAEYVLPDKGRFAGHEQGREGGKRMGRIIDSTATRAVQIMAAGLMGGLTSPARPWFRLGLADKELREWGPVRHWLEAAERAMYGMYARSNFYQSVHGLYLELGAFGTGCMFCEADPERGARFTTLTFGEYALACDASGTPDTVAVRRTWPARRLAERFGEDNLSEGARRMLTAARGDGRVEVTQLIVPRAEGGEARLSARAKPFASLIFESAAAARSGGGLLHEGGYDRFPCLCPRWDVTGGEEYGRGPGMTVLPDVKMLQEMAKGRLQAVHLGLRPPMRVPSKFAKRLNLVPGGQNYVNPQQAEGLAPLYESRVSIAEVTAVIEDVRRQVREGFFNDLFLMISSMDRSNVTATEIMEKQAEKLLMLGPIVERLHSELLDPLTLRCFELLDAAGALPPAPPEVLHYAAAGGELKIEYVSMLSQAQKLSGSQSIMQLLEVAGRMAAGRPEVLDKIDFEQALDELSLVTGVPSGVVRPDDEVAELRARRAALAEGMPLGAGMGPGEGPGEGGAPPAAALPIPPAALRPGAAGPHAEVRP</sequence>
<protein>
    <submittedName>
        <fullName evidence="5">Bacteriophage head-to-tail connecting protein</fullName>
    </submittedName>
</protein>
<dbReference type="AlphaFoldDB" id="S7TI06"/>